<evidence type="ECO:0000313" key="5">
    <source>
        <dbReference type="EMBL" id="KAH7524266.1"/>
    </source>
</evidence>
<dbReference type="PANTHER" id="PTHR46344">
    <property type="entry name" value="OS02G0202900 PROTEIN"/>
    <property type="match status" value="1"/>
</dbReference>
<name>A0A978V8N1_ZIZJJ</name>
<dbReference type="InterPro" id="IPR001810">
    <property type="entry name" value="F-box_dom"/>
</dbReference>
<dbReference type="PANTHER" id="PTHR46344:SF4">
    <property type="entry name" value="OS07G0153400 PROTEIN"/>
    <property type="match status" value="1"/>
</dbReference>
<dbReference type="AlphaFoldDB" id="A0A978V8N1"/>
<dbReference type="InterPro" id="IPR036047">
    <property type="entry name" value="F-box-like_dom_sf"/>
</dbReference>
<evidence type="ECO:0000256" key="2">
    <source>
        <dbReference type="ARBA" id="ARBA00022737"/>
    </source>
</evidence>
<dbReference type="SUPFAM" id="SSF81383">
    <property type="entry name" value="F-box domain"/>
    <property type="match status" value="1"/>
</dbReference>
<evidence type="ECO:0000313" key="6">
    <source>
        <dbReference type="Proteomes" id="UP000813462"/>
    </source>
</evidence>
<evidence type="ECO:0000256" key="1">
    <source>
        <dbReference type="ARBA" id="ARBA00022441"/>
    </source>
</evidence>
<dbReference type="SUPFAM" id="SSF117281">
    <property type="entry name" value="Kelch motif"/>
    <property type="match status" value="1"/>
</dbReference>
<keyword evidence="1" id="KW-0880">Kelch repeat</keyword>
<evidence type="ECO:0000259" key="4">
    <source>
        <dbReference type="SMART" id="SM00256"/>
    </source>
</evidence>
<organism evidence="5 6">
    <name type="scientific">Ziziphus jujuba var. spinosa</name>
    <dbReference type="NCBI Taxonomy" id="714518"/>
    <lineage>
        <taxon>Eukaryota</taxon>
        <taxon>Viridiplantae</taxon>
        <taxon>Streptophyta</taxon>
        <taxon>Embryophyta</taxon>
        <taxon>Tracheophyta</taxon>
        <taxon>Spermatophyta</taxon>
        <taxon>Magnoliopsida</taxon>
        <taxon>eudicotyledons</taxon>
        <taxon>Gunneridae</taxon>
        <taxon>Pentapetalae</taxon>
        <taxon>rosids</taxon>
        <taxon>fabids</taxon>
        <taxon>Rosales</taxon>
        <taxon>Rhamnaceae</taxon>
        <taxon>Paliureae</taxon>
        <taxon>Ziziphus</taxon>
    </lineage>
</organism>
<proteinExistence type="predicted"/>
<feature type="compositionally biased region" description="Low complexity" evidence="3">
    <location>
        <begin position="1"/>
        <end position="16"/>
    </location>
</feature>
<gene>
    <name evidence="5" type="ORF">FEM48_Zijuj06G0101100</name>
</gene>
<protein>
    <recommendedName>
        <fullName evidence="4">F-box domain-containing protein</fullName>
    </recommendedName>
</protein>
<feature type="region of interest" description="Disordered" evidence="3">
    <location>
        <begin position="1"/>
        <end position="24"/>
    </location>
</feature>
<dbReference type="Pfam" id="PF01344">
    <property type="entry name" value="Kelch_1"/>
    <property type="match status" value="2"/>
</dbReference>
<dbReference type="SMART" id="SM00612">
    <property type="entry name" value="Kelch"/>
    <property type="match status" value="2"/>
</dbReference>
<dbReference type="SMART" id="SM00256">
    <property type="entry name" value="FBOX"/>
    <property type="match status" value="1"/>
</dbReference>
<dbReference type="Gene3D" id="2.120.10.80">
    <property type="entry name" value="Kelch-type beta propeller"/>
    <property type="match status" value="1"/>
</dbReference>
<dbReference type="Pfam" id="PF00646">
    <property type="entry name" value="F-box"/>
    <property type="match status" value="1"/>
</dbReference>
<dbReference type="InterPro" id="IPR006652">
    <property type="entry name" value="Kelch_1"/>
</dbReference>
<comment type="caution">
    <text evidence="5">The sequence shown here is derived from an EMBL/GenBank/DDBJ whole genome shotgun (WGS) entry which is preliminary data.</text>
</comment>
<sequence length="371" mass="41154">MTIPNSSSTTENSQETAKTHAEPLIPGLPDDIAELCLLHLPYPYQALVRSVSASWNRAIMDPSFLLSKKTLSLSLPYLFIFAFKKSTARMQWQALDPRSGRWFVLPPMPCPKPVCPPSFACASLPRHGKLLVLGGMLSDTECPMQTTIVYRTSTNQWSLANPMPTPRSFFEAGNINGKIIAVGGSGTSDSDSIRTVECYDHENDTWKSVSKMPTALARYDSAVVGNKMYVTEGWTWPFMFSPRGGVYDPDKDTWQEMRPGMREGWTGISVVLGDRLFVISEHGDCPMKVYDPDEDTWRYVGGERFPCEALKRPFAASGLEGRIYVVACGLNVGIGRVYEAARSDLKVEWQVLPAPNAFHGFSPSSCQLLFA</sequence>
<evidence type="ECO:0000256" key="3">
    <source>
        <dbReference type="SAM" id="MobiDB-lite"/>
    </source>
</evidence>
<accession>A0A978V8N1</accession>
<dbReference type="Proteomes" id="UP000813462">
    <property type="component" value="Unassembled WGS sequence"/>
</dbReference>
<dbReference type="EMBL" id="JAEACU010000006">
    <property type="protein sequence ID" value="KAH7524266.1"/>
    <property type="molecule type" value="Genomic_DNA"/>
</dbReference>
<keyword evidence="2" id="KW-0677">Repeat</keyword>
<dbReference type="OrthoDB" id="45365at2759"/>
<dbReference type="InterPro" id="IPR015915">
    <property type="entry name" value="Kelch-typ_b-propeller"/>
</dbReference>
<feature type="domain" description="F-box" evidence="4">
    <location>
        <begin position="28"/>
        <end position="68"/>
    </location>
</feature>
<reference evidence="5" key="1">
    <citation type="journal article" date="2021" name="Front. Plant Sci.">
        <title>Chromosome-Scale Genome Assembly for Chinese Sour Jujube and Insights Into Its Genome Evolution and Domestication Signature.</title>
        <authorList>
            <person name="Shen L.-Y."/>
            <person name="Luo H."/>
            <person name="Wang X.-L."/>
            <person name="Wang X.-M."/>
            <person name="Qiu X.-J."/>
            <person name="Liu H."/>
            <person name="Zhou S.-S."/>
            <person name="Jia K.-H."/>
            <person name="Nie S."/>
            <person name="Bao Y.-T."/>
            <person name="Zhang R.-G."/>
            <person name="Yun Q.-Z."/>
            <person name="Chai Y.-H."/>
            <person name="Lu J.-Y."/>
            <person name="Li Y."/>
            <person name="Zhao S.-W."/>
            <person name="Mao J.-F."/>
            <person name="Jia S.-G."/>
            <person name="Mao Y.-M."/>
        </authorList>
    </citation>
    <scope>NUCLEOTIDE SEQUENCE</scope>
    <source>
        <strain evidence="5">AT0</strain>
        <tissue evidence="5">Leaf</tissue>
    </source>
</reference>